<name>A0ABS0LQI0_9LACT</name>
<evidence type="ECO:0000313" key="3">
    <source>
        <dbReference type="Proteomes" id="UP000721415"/>
    </source>
</evidence>
<keyword evidence="1" id="KW-1133">Transmembrane helix</keyword>
<dbReference type="Proteomes" id="UP000721415">
    <property type="component" value="Unassembled WGS sequence"/>
</dbReference>
<dbReference type="CDD" id="cd21809">
    <property type="entry name" value="ABC-2_lan_permease-like"/>
    <property type="match status" value="1"/>
</dbReference>
<feature type="transmembrane region" description="Helical" evidence="1">
    <location>
        <begin position="220"/>
        <end position="239"/>
    </location>
</feature>
<dbReference type="EMBL" id="JACBXQ010000001">
    <property type="protein sequence ID" value="MBG9985740.1"/>
    <property type="molecule type" value="Genomic_DNA"/>
</dbReference>
<reference evidence="2 3" key="1">
    <citation type="submission" date="2020-07" db="EMBL/GenBank/DDBJ databases">
        <title>Facklamia lactis sp. nov., isolated from raw milk.</title>
        <authorList>
            <person name="Doll E.V."/>
            <person name="Huptas C."/>
            <person name="Staib L."/>
            <person name="Wenning M."/>
            <person name="Scherer S."/>
        </authorList>
    </citation>
    <scope>NUCLEOTIDE SEQUENCE [LARGE SCALE GENOMIC DNA]</scope>
    <source>
        <strain evidence="2 3">DSM 111018</strain>
    </source>
</reference>
<evidence type="ECO:0000313" key="2">
    <source>
        <dbReference type="EMBL" id="MBG9985740.1"/>
    </source>
</evidence>
<organism evidence="2 3">
    <name type="scientific">Facklamia lactis</name>
    <dbReference type="NCBI Taxonomy" id="2749967"/>
    <lineage>
        <taxon>Bacteria</taxon>
        <taxon>Bacillati</taxon>
        <taxon>Bacillota</taxon>
        <taxon>Bacilli</taxon>
        <taxon>Lactobacillales</taxon>
        <taxon>Aerococcaceae</taxon>
        <taxon>Facklamia</taxon>
    </lineage>
</organism>
<accession>A0ABS0LQI0</accession>
<sequence length="244" mass="27905">MSLFKIEITKLKGSLLWIPLALLPILSVGYGTINYVANKEVLAREWASLWTQVFLFYGAFFYPFIIGIVTAFIWHNEHKRNGLQLLLTAAYSYKKIIMTKMLVALSALTVIQIYFISLYFLVGSFLSFEQNPPFSLCFWMIIITLLSLVQVSFQSYLSLKIKNFSIPVLLSLIFGIVTYLGCAQNKLVEVQYIFGAANISLAMNNQFPDISLTLLEWMKLIGWAGLLISGFTYLQVRYLEKLTR</sequence>
<evidence type="ECO:0000256" key="1">
    <source>
        <dbReference type="SAM" id="Phobius"/>
    </source>
</evidence>
<proteinExistence type="predicted"/>
<keyword evidence="1" id="KW-0472">Membrane</keyword>
<comment type="caution">
    <text evidence="2">The sequence shown here is derived from an EMBL/GenBank/DDBJ whole genome shotgun (WGS) entry which is preliminary data.</text>
</comment>
<feature type="transmembrane region" description="Helical" evidence="1">
    <location>
        <begin position="15"/>
        <end position="37"/>
    </location>
</feature>
<protein>
    <submittedName>
        <fullName evidence="2">ABC transporter permease</fullName>
    </submittedName>
</protein>
<dbReference type="Pfam" id="PF12730">
    <property type="entry name" value="ABC2_membrane_4"/>
    <property type="match status" value="1"/>
</dbReference>
<keyword evidence="3" id="KW-1185">Reference proteome</keyword>
<keyword evidence="1" id="KW-0812">Transmembrane</keyword>
<feature type="transmembrane region" description="Helical" evidence="1">
    <location>
        <begin position="133"/>
        <end position="152"/>
    </location>
</feature>
<feature type="transmembrane region" description="Helical" evidence="1">
    <location>
        <begin position="49"/>
        <end position="74"/>
    </location>
</feature>
<feature type="transmembrane region" description="Helical" evidence="1">
    <location>
        <begin position="101"/>
        <end position="121"/>
    </location>
</feature>
<feature type="transmembrane region" description="Helical" evidence="1">
    <location>
        <begin position="164"/>
        <end position="181"/>
    </location>
</feature>
<dbReference type="RefSeq" id="WP_197114311.1">
    <property type="nucleotide sequence ID" value="NZ_JACBXQ010000001.1"/>
</dbReference>
<gene>
    <name evidence="2" type="ORF">HZY91_02395</name>
</gene>